<organism evidence="1">
    <name type="scientific">uncultured Caudovirales phage</name>
    <dbReference type="NCBI Taxonomy" id="2100421"/>
    <lineage>
        <taxon>Viruses</taxon>
        <taxon>Duplodnaviria</taxon>
        <taxon>Heunggongvirae</taxon>
        <taxon>Uroviricota</taxon>
        <taxon>Caudoviricetes</taxon>
        <taxon>Peduoviridae</taxon>
        <taxon>Maltschvirus</taxon>
        <taxon>Maltschvirus maltsch</taxon>
    </lineage>
</organism>
<dbReference type="EMBL" id="LR797503">
    <property type="protein sequence ID" value="CAB4221227.1"/>
    <property type="molecule type" value="Genomic_DNA"/>
</dbReference>
<name>A0A6J5T3Q3_9CAUD</name>
<proteinExistence type="predicted"/>
<gene>
    <name evidence="1" type="ORF">UFOVP1636_200</name>
</gene>
<accession>A0A6J5T3Q3</accession>
<protein>
    <submittedName>
        <fullName evidence="1">Uncharacterized protein</fullName>
    </submittedName>
</protein>
<evidence type="ECO:0000313" key="1">
    <source>
        <dbReference type="EMBL" id="CAB4221227.1"/>
    </source>
</evidence>
<reference evidence="1" key="1">
    <citation type="submission" date="2020-05" db="EMBL/GenBank/DDBJ databases">
        <authorList>
            <person name="Chiriac C."/>
            <person name="Salcher M."/>
            <person name="Ghai R."/>
            <person name="Kavagutti S V."/>
        </authorList>
    </citation>
    <scope>NUCLEOTIDE SEQUENCE</scope>
</reference>
<sequence>MIQPRTVYETVYPELNFYSVEKIGFTNMSDLMVDAYGILVGNGFQKANVTIIDEVGNEVGDAGVPSERYCEIESGGLGYKVGDTLELAIPDEIDADQNLLVGHNYKILSLGTTDFIDFGASTNTIGTIFTAFVPYAKYNDRTGDGTGTVQPLDLKGPKLEVKAVNPVGAVTSLAVKVGEVNDWYRMDQRQATPLTYLGPPGTVPAQGALGVTYVCQGTYRGAPGSAGKPSAYKGDDTPFGSNSIANTAFAKVGWATGAGVSGNPADVEPTISPFGLGSNPRPREPWQAEYGYGTNGERLWPRGIEMDPDATGYGVTYESTSAGIWFSVLYSTAYTMIMPGQEIILSTVVGNKDVQSYIPPGTKVKSVKPFEVVTGIRPRIELTHKVPSGTGAPVDRTYSSEAVTLYTYIELEAAPGNSELVNINVGDTLLFRGSGLTINDNVRNPAGFLATLEATGDVDPINDPTGLFGNIKLDRDGDTSISQYLELNGVTDQKYADTVKTPKMHAGMSVRMPRGDTSVYLEPDLDLKIVEVMAEYYDIPNQTWFANVRLNKQYAQHSGLYVNCLFPEMQPWRVTFEVLRNKTKPLAGAQAMNVYAGTAMQLTDGGVVANVTKADGAIIDRAGMMGEKPTLASTYVDKQQGYASHGGAPGINANIGPDPAKPTEGFVNREVRVALSPEAYPLNYTMTITNRGLFFGVWEGNWSNMQKAASISIIDKDSFFNWFLIQRPVDRENGRTYCKGRAPVFCVNSVGYRYWKFIVREEDITHPQQGDPWNVRDFIDPRSGIGYTGSAGIGAANAVQSLTATAATVGKTAILREIESKYRIPADTHTQDSYAIMNTTNQISLTEYNTYLISFLHNLTTPRFRYSEELDMIGQASADVCMSGNDVVLTAPDGAGVYGEPSPRTYRAMPSNLPYNTGLRICVIKDIPH</sequence>